<evidence type="ECO:0000259" key="1">
    <source>
        <dbReference type="Pfam" id="PF19305"/>
    </source>
</evidence>
<dbReference type="STRING" id="754436.JCM19237_6316"/>
<dbReference type="Proteomes" id="UP000029227">
    <property type="component" value="Unassembled WGS sequence"/>
</dbReference>
<dbReference type="GO" id="GO:0016829">
    <property type="term" value="F:lyase activity"/>
    <property type="evidence" value="ECO:0007669"/>
    <property type="project" value="InterPro"/>
</dbReference>
<organism evidence="2 3">
    <name type="scientific">Photobacterium aphoticum</name>
    <dbReference type="NCBI Taxonomy" id="754436"/>
    <lineage>
        <taxon>Bacteria</taxon>
        <taxon>Pseudomonadati</taxon>
        <taxon>Pseudomonadota</taxon>
        <taxon>Gammaproteobacteria</taxon>
        <taxon>Vibrionales</taxon>
        <taxon>Vibrionaceae</taxon>
        <taxon>Photobacterium</taxon>
    </lineage>
</organism>
<feature type="domain" description="MmgE/PrpD C-terminal" evidence="1">
    <location>
        <begin position="40"/>
        <end position="199"/>
    </location>
</feature>
<dbReference type="PANTHER" id="PTHR16943:SF8">
    <property type="entry name" value="2-METHYLCITRATE DEHYDRATASE"/>
    <property type="match status" value="1"/>
</dbReference>
<dbReference type="InterPro" id="IPR036148">
    <property type="entry name" value="MmgE/PrpD_sf"/>
</dbReference>
<sequence>MLENADGFAACFTGLTLDAPSVASMTEWDILTPGVVFKQYPCCSGSHPAIDCLSDAIEHHGIQADNIERIDVGVSLLGPRELVCNAPTNAIEAKFSMQYALAARLHYGQVGLSQFTDEAVQDETIQDWIRRIHMAIDPELAKLGFIGTAPAKLAITTKDGKTLHFANDLAKGNPEKPLSEQDIAHKFFQCVTPMLGETRTASLYENLSQLRTTPISTIIKH</sequence>
<reference evidence="2 3" key="1">
    <citation type="journal article" date="2014" name="Genome Announc.">
        <title>Draft Genome Sequences of Two Vibrionaceae Species, Vibrio ponticus C121 and Photobacterium aphoticum C119, Isolated as Coral Reef Microbiota.</title>
        <authorList>
            <person name="Al-saari N."/>
            <person name="Meirelles P.M."/>
            <person name="Mino S."/>
            <person name="Suda W."/>
            <person name="Oshima K."/>
            <person name="Hattori M."/>
            <person name="Ohkuma M."/>
            <person name="Thompson F.L."/>
            <person name="Gomez-Gil B."/>
            <person name="Sawabe T."/>
            <person name="Sawabe T."/>
        </authorList>
    </citation>
    <scope>NUCLEOTIDE SEQUENCE [LARGE SCALE GENOMIC DNA]</scope>
    <source>
        <strain evidence="2 3">JCM 19237</strain>
    </source>
</reference>
<dbReference type="Pfam" id="PF19305">
    <property type="entry name" value="MmgE_PrpD_C"/>
    <property type="match status" value="1"/>
</dbReference>
<protein>
    <submittedName>
        <fullName evidence="2">Immune-responsive protein 1</fullName>
    </submittedName>
</protein>
<accession>A0A090R724</accession>
<evidence type="ECO:0000313" key="2">
    <source>
        <dbReference type="EMBL" id="GAL03422.1"/>
    </source>
</evidence>
<dbReference type="Gene3D" id="3.30.1330.120">
    <property type="entry name" value="2-methylcitrate dehydratase PrpD"/>
    <property type="match status" value="1"/>
</dbReference>
<evidence type="ECO:0000313" key="3">
    <source>
        <dbReference type="Proteomes" id="UP000029227"/>
    </source>
</evidence>
<proteinExistence type="predicted"/>
<dbReference type="InterPro" id="IPR042188">
    <property type="entry name" value="MmgE/PrpD_sf_2"/>
</dbReference>
<dbReference type="eggNOG" id="COG2079">
    <property type="taxonomic scope" value="Bacteria"/>
</dbReference>
<dbReference type="PANTHER" id="PTHR16943">
    <property type="entry name" value="2-METHYLCITRATE DEHYDRATASE-RELATED"/>
    <property type="match status" value="1"/>
</dbReference>
<dbReference type="AlphaFoldDB" id="A0A090R724"/>
<dbReference type="EMBL" id="BBMN01000002">
    <property type="protein sequence ID" value="GAL03422.1"/>
    <property type="molecule type" value="Genomic_DNA"/>
</dbReference>
<dbReference type="InterPro" id="IPR045337">
    <property type="entry name" value="MmgE_PrpD_C"/>
</dbReference>
<gene>
    <name evidence="2" type="ORF">JCM19237_6316</name>
</gene>
<name>A0A090R724_9GAMM</name>
<comment type="caution">
    <text evidence="2">The sequence shown here is derived from an EMBL/GenBank/DDBJ whole genome shotgun (WGS) entry which is preliminary data.</text>
</comment>
<dbReference type="SUPFAM" id="SSF103378">
    <property type="entry name" value="2-methylcitrate dehydratase PrpD"/>
    <property type="match status" value="1"/>
</dbReference>
<dbReference type="InterPro" id="IPR005656">
    <property type="entry name" value="MmgE_PrpD"/>
</dbReference>